<dbReference type="EMBL" id="QKWP01001569">
    <property type="protein sequence ID" value="RIB07993.1"/>
    <property type="molecule type" value="Genomic_DNA"/>
</dbReference>
<protein>
    <submittedName>
        <fullName evidence="1">Uncharacterized protein</fullName>
    </submittedName>
</protein>
<evidence type="ECO:0000313" key="2">
    <source>
        <dbReference type="Proteomes" id="UP000266673"/>
    </source>
</evidence>
<dbReference type="AlphaFoldDB" id="A0A397UKU3"/>
<name>A0A397UKU3_9GLOM</name>
<accession>A0A397UKU3</accession>
<proteinExistence type="predicted"/>
<reference evidence="1 2" key="1">
    <citation type="submission" date="2018-06" db="EMBL/GenBank/DDBJ databases">
        <title>Comparative genomics reveals the genomic features of Rhizophagus irregularis, R. cerebriforme, R. diaphanum and Gigaspora rosea, and their symbiotic lifestyle signature.</title>
        <authorList>
            <person name="Morin E."/>
            <person name="San Clemente H."/>
            <person name="Chen E.C.H."/>
            <person name="De La Providencia I."/>
            <person name="Hainaut M."/>
            <person name="Kuo A."/>
            <person name="Kohler A."/>
            <person name="Murat C."/>
            <person name="Tang N."/>
            <person name="Roy S."/>
            <person name="Loubradou J."/>
            <person name="Henrissat B."/>
            <person name="Grigoriev I.V."/>
            <person name="Corradi N."/>
            <person name="Roux C."/>
            <person name="Martin F.M."/>
        </authorList>
    </citation>
    <scope>NUCLEOTIDE SEQUENCE [LARGE SCALE GENOMIC DNA]</scope>
    <source>
        <strain evidence="1 2">DAOM 194757</strain>
    </source>
</reference>
<gene>
    <name evidence="1" type="ORF">C2G38_2212802</name>
</gene>
<organism evidence="1 2">
    <name type="scientific">Gigaspora rosea</name>
    <dbReference type="NCBI Taxonomy" id="44941"/>
    <lineage>
        <taxon>Eukaryota</taxon>
        <taxon>Fungi</taxon>
        <taxon>Fungi incertae sedis</taxon>
        <taxon>Mucoromycota</taxon>
        <taxon>Glomeromycotina</taxon>
        <taxon>Glomeromycetes</taxon>
        <taxon>Diversisporales</taxon>
        <taxon>Gigasporaceae</taxon>
        <taxon>Gigaspora</taxon>
    </lineage>
</organism>
<keyword evidence="2" id="KW-1185">Reference proteome</keyword>
<dbReference type="Proteomes" id="UP000266673">
    <property type="component" value="Unassembled WGS sequence"/>
</dbReference>
<dbReference type="OrthoDB" id="2448051at2759"/>
<comment type="caution">
    <text evidence="1">The sequence shown here is derived from an EMBL/GenBank/DDBJ whole genome shotgun (WGS) entry which is preliminary data.</text>
</comment>
<sequence>MGNCNLTSTLSYFDIAEPTWSRSNSHSQLDDIWVSSHMITEISPLAISSPIDSTDSDYMILTISWHHNVNTALPRMKKSKHKVFLYDKINEKTWSNFSNSISQALIKDNLDIDSPIIDSITLNKQWYKLNLAIKRAANTYIPFTMGQQNSYYAFSKKATDLHQGLKKLNKILKQAIKLQLPVSLQYLVNTWNTSIAAINKMTKSHIPSIATEDLTSSNHKLLITRLKSETKTLWHARNIENNSEQKDKINFYINRRYSNFISNTTLIIDSILKRHIDPVHLHNIKKAEEVITELAEIKHEIAQYYEHWTQKNTPNELLREEWAHAFNPKEEIQEHWYNSGTIVSLRPLPLKKYLNK</sequence>
<evidence type="ECO:0000313" key="1">
    <source>
        <dbReference type="EMBL" id="RIB07993.1"/>
    </source>
</evidence>